<organism evidence="2 3">
    <name type="scientific">Candidatus Nitrosocosmicus arcticus</name>
    <dbReference type="NCBI Taxonomy" id="2035267"/>
    <lineage>
        <taxon>Archaea</taxon>
        <taxon>Nitrososphaerota</taxon>
        <taxon>Nitrososphaeria</taxon>
        <taxon>Nitrososphaerales</taxon>
        <taxon>Nitrososphaeraceae</taxon>
        <taxon>Candidatus Nitrosocosmicus</taxon>
    </lineage>
</organism>
<dbReference type="InterPro" id="IPR027417">
    <property type="entry name" value="P-loop_NTPase"/>
</dbReference>
<dbReference type="Proteomes" id="UP000315289">
    <property type="component" value="Unassembled WGS sequence"/>
</dbReference>
<comment type="caution">
    <text evidence="2">The sequence shown here is derived from an EMBL/GenBank/DDBJ whole genome shotgun (WGS) entry which is preliminary data.</text>
</comment>
<feature type="domain" description="DNA primase/polymerase bifunctional N-terminal" evidence="1">
    <location>
        <begin position="22"/>
        <end position="205"/>
    </location>
</feature>
<evidence type="ECO:0000313" key="2">
    <source>
        <dbReference type="EMBL" id="TVP40446.1"/>
    </source>
</evidence>
<dbReference type="OrthoDB" id="359409at2157"/>
<sequence length="987" mass="111709">MQVSENFLNINGLTNMLDISLLYCSKGYNVLPIPKPGEIIKQVWDGNIQKNVGAIADGKAAGGYGSWSEWIQKKQSREVVVKLFNDKGNCNIGIVTGKVSGLIVFDIDGKDAEDRFYSIIKKINEPEIENAIRNTTQTKTGSGNGKHYIIAFDPKEFGAEDIKSKKLWKGNDEHSEIALKAEGAYVLMPPSLSNIGNRYEFIKHAKPVMFSKEDIVKLLTGFDNDTIKKSTFYEKKEISNKNTNSLINLESKPECNTLSDEQEKKLIEILEPVYVKGQRDDIIFGLSGLLFKKFHSLDCIKRFVIRLCVRCNDEQKDQRVMVVHKTYQKWTNGEEVTGITHLSEVFTKIIANDEAANQFIKSITKILDNTMNLNMKQTVEGILPDDIKEELSEHVFKITSIGNPIKLIVAHSGFKKIVYGFVSSREINNDKKNNSEKLHTSYLNFGDILIDAFLTKVIILDNPINKSIQYELLFLIESKKKSIRIGPGSLEYIINELQARNMILKKSNIHDTVSAIISAFIETGKAIIYDAAVNPGYYIIDGEFTASDTNQTYIPIVYNKVNPFSNSASQSNNYSLFIQNTEAEKILSCIHLLDESVNKWEKGVFSTVLKWALMSSFSFILKQNRRWMPYLFLFGSSNAGKTTLGCIALAIWRKYESKSSRISHELSFAKINTEARLGHVISMDAYPRLVNGVGALTEPKLLNLIETLKSAVENQDVRGLMVNYSNYTSIQALSPLILTSNRSPPPDDSGFMRRILPIYFNKYSSKTKEESKVFEEWLKPKMDQFGILGDFAYSYIKDNPNLINGVLAWEDVSKEILRGFYSAVGKTLPSWINDILENNALEENKENTTVDLRAFMVNEINEHFNKYAKSLPPIPNRTSTGYELTSTGFIDRIAFCLDNRLILYLIKQTYKNGEEKICMTYPILKEIIKKKVGFNNLKTLSDVANEIPGFEYGNRMINGKSVKMAFGPKQSLIDFLLAQIEETETKS</sequence>
<dbReference type="AlphaFoldDB" id="A0A557SV22"/>
<dbReference type="SUPFAM" id="SSF52540">
    <property type="entry name" value="P-loop containing nucleoside triphosphate hydrolases"/>
    <property type="match status" value="1"/>
</dbReference>
<protein>
    <recommendedName>
        <fullName evidence="1">DNA primase/polymerase bifunctional N-terminal domain-containing protein</fullName>
    </recommendedName>
</protein>
<evidence type="ECO:0000259" key="1">
    <source>
        <dbReference type="Pfam" id="PF09250"/>
    </source>
</evidence>
<dbReference type="SUPFAM" id="SSF56747">
    <property type="entry name" value="Prim-pol domain"/>
    <property type="match status" value="1"/>
</dbReference>
<dbReference type="EMBL" id="VOAH01000007">
    <property type="protein sequence ID" value="TVP40446.1"/>
    <property type="molecule type" value="Genomic_DNA"/>
</dbReference>
<proteinExistence type="predicted"/>
<keyword evidence="3" id="KW-1185">Reference proteome</keyword>
<name>A0A557SV22_9ARCH</name>
<dbReference type="RefSeq" id="WP_144730535.1">
    <property type="nucleotide sequence ID" value="NZ_ML675583.1"/>
</dbReference>
<dbReference type="InterPro" id="IPR015330">
    <property type="entry name" value="DNA_primase/pol_bifunc_N"/>
</dbReference>
<reference evidence="2 3" key="1">
    <citation type="journal article" date="2019" name="Front. Microbiol.">
        <title>Ammonia Oxidation by the Arctic Terrestrial Thaumarchaeote Candidatus Nitrosocosmicus arcticus Is Stimulated by Increasing Temperatures.</title>
        <authorList>
            <person name="Alves R.J.E."/>
            <person name="Kerou M."/>
            <person name="Zappe A."/>
            <person name="Bittner R."/>
            <person name="Abby S.S."/>
            <person name="Schmidt H.A."/>
            <person name="Pfeifer K."/>
            <person name="Schleper C."/>
        </authorList>
    </citation>
    <scope>NUCLEOTIDE SEQUENCE [LARGE SCALE GENOMIC DNA]</scope>
    <source>
        <strain evidence="2 3">Kfb</strain>
    </source>
</reference>
<gene>
    <name evidence="2" type="ORF">NARC_70023</name>
</gene>
<accession>A0A557SV22</accession>
<evidence type="ECO:0000313" key="3">
    <source>
        <dbReference type="Proteomes" id="UP000315289"/>
    </source>
</evidence>
<dbReference type="Pfam" id="PF09250">
    <property type="entry name" value="Prim-Pol"/>
    <property type="match status" value="1"/>
</dbReference>